<organism evidence="4 5">
    <name type="scientific">Tolumonas osonensis</name>
    <dbReference type="NCBI Taxonomy" id="675874"/>
    <lineage>
        <taxon>Bacteria</taxon>
        <taxon>Pseudomonadati</taxon>
        <taxon>Pseudomonadota</taxon>
        <taxon>Gammaproteobacteria</taxon>
        <taxon>Aeromonadales</taxon>
        <taxon>Aeromonadaceae</taxon>
        <taxon>Tolumonas</taxon>
    </lineage>
</organism>
<dbReference type="CDD" id="cd03357">
    <property type="entry name" value="LbH_MAT_GAT"/>
    <property type="match status" value="1"/>
</dbReference>
<name>A0A841G6S7_9GAMM</name>
<accession>A0A841G6S7</accession>
<feature type="domain" description="Maltose/galactoside acetyltransferase" evidence="3">
    <location>
        <begin position="6"/>
        <end position="60"/>
    </location>
</feature>
<dbReference type="PANTHER" id="PTHR23416:SF23">
    <property type="entry name" value="ACETYLTRANSFERASE C18B11.09C-RELATED"/>
    <property type="match status" value="1"/>
</dbReference>
<keyword evidence="5" id="KW-1185">Reference proteome</keyword>
<evidence type="ECO:0000256" key="2">
    <source>
        <dbReference type="ARBA" id="ARBA00022679"/>
    </source>
</evidence>
<evidence type="ECO:0000313" key="5">
    <source>
        <dbReference type="Proteomes" id="UP000585721"/>
    </source>
</evidence>
<comment type="similarity">
    <text evidence="1">Belongs to the transferase hexapeptide repeat family.</text>
</comment>
<dbReference type="AlphaFoldDB" id="A0A841G6S7"/>
<dbReference type="InterPro" id="IPR011004">
    <property type="entry name" value="Trimer_LpxA-like_sf"/>
</dbReference>
<dbReference type="SUPFAM" id="SSF51161">
    <property type="entry name" value="Trimeric LpxA-like enzymes"/>
    <property type="match status" value="1"/>
</dbReference>
<evidence type="ECO:0000256" key="1">
    <source>
        <dbReference type="ARBA" id="ARBA00007274"/>
    </source>
</evidence>
<dbReference type="PANTHER" id="PTHR23416">
    <property type="entry name" value="SIALIC ACID SYNTHASE-RELATED"/>
    <property type="match status" value="1"/>
</dbReference>
<gene>
    <name evidence="4" type="ORF">HNR75_000490</name>
</gene>
<evidence type="ECO:0000313" key="4">
    <source>
        <dbReference type="EMBL" id="MBB6054618.1"/>
    </source>
</evidence>
<keyword evidence="4" id="KW-0012">Acyltransferase</keyword>
<dbReference type="Proteomes" id="UP000585721">
    <property type="component" value="Unassembled WGS sequence"/>
</dbReference>
<dbReference type="Pfam" id="PF12464">
    <property type="entry name" value="Mac"/>
    <property type="match status" value="1"/>
</dbReference>
<dbReference type="Pfam" id="PF00132">
    <property type="entry name" value="Hexapep"/>
    <property type="match status" value="1"/>
</dbReference>
<dbReference type="Gene3D" id="2.160.10.10">
    <property type="entry name" value="Hexapeptide repeat proteins"/>
    <property type="match status" value="1"/>
</dbReference>
<dbReference type="FunFam" id="2.160.10.10:FF:000008">
    <property type="entry name" value="Maltose O-acetyltransferase"/>
    <property type="match status" value="1"/>
</dbReference>
<dbReference type="EC" id="2.3.1.79" evidence="4"/>
<keyword evidence="2 4" id="KW-0808">Transferase</keyword>
<sequence>MAKTQRELMTAGEFYDAGDPELSAARHASADLQFEINNLRPSDKETRKELFQKLIGSYGEQFYITPPFHCDYGFNIHLGERFYANFGCTILDVAPVTIGDDVMFGPSVQIVTATHPLDSATRISGVEYAKPITIGSKAWLGAGVIVCPGVTIGEGCVIGAGSVVTKDIPPYSIAVGNPCRVLRSTT</sequence>
<dbReference type="GO" id="GO:0008925">
    <property type="term" value="F:maltose O-acetyltransferase activity"/>
    <property type="evidence" value="ECO:0007669"/>
    <property type="project" value="UniProtKB-EC"/>
</dbReference>
<comment type="caution">
    <text evidence="4">The sequence shown here is derived from an EMBL/GenBank/DDBJ whole genome shotgun (WGS) entry which is preliminary data.</text>
</comment>
<proteinExistence type="inferred from homology"/>
<dbReference type="SMART" id="SM01266">
    <property type="entry name" value="Mac"/>
    <property type="match status" value="1"/>
</dbReference>
<dbReference type="InterPro" id="IPR001451">
    <property type="entry name" value="Hexapep"/>
</dbReference>
<dbReference type="InterPro" id="IPR024688">
    <property type="entry name" value="Mac_dom"/>
</dbReference>
<dbReference type="EMBL" id="JACHGR010000002">
    <property type="protein sequence ID" value="MBB6054618.1"/>
    <property type="molecule type" value="Genomic_DNA"/>
</dbReference>
<reference evidence="4 5" key="1">
    <citation type="submission" date="2020-08" db="EMBL/GenBank/DDBJ databases">
        <title>Genomic Encyclopedia of Type Strains, Phase IV (KMG-IV): sequencing the most valuable type-strain genomes for metagenomic binning, comparative biology and taxonomic classification.</title>
        <authorList>
            <person name="Goeker M."/>
        </authorList>
    </citation>
    <scope>NUCLEOTIDE SEQUENCE [LARGE SCALE GENOMIC DNA]</scope>
    <source>
        <strain evidence="4 5">DSM 22975</strain>
    </source>
</reference>
<evidence type="ECO:0000259" key="3">
    <source>
        <dbReference type="SMART" id="SM01266"/>
    </source>
</evidence>
<protein>
    <submittedName>
        <fullName evidence="4">Maltose O-acetyltransferase</fullName>
        <ecNumber evidence="4">2.3.1.79</ecNumber>
    </submittedName>
</protein>
<dbReference type="RefSeq" id="WP_188025439.1">
    <property type="nucleotide sequence ID" value="NZ_JACHGR010000002.1"/>
</dbReference>
<dbReference type="InterPro" id="IPR051159">
    <property type="entry name" value="Hexapeptide_acetyltransf"/>
</dbReference>